<dbReference type="PANTHER" id="PTHR34070">
    <property type="entry name" value="ARMADILLO-TYPE FOLD"/>
    <property type="match status" value="1"/>
</dbReference>
<gene>
    <name evidence="1" type="ORF">FGF66_01245</name>
</gene>
<dbReference type="InterPro" id="IPR016024">
    <property type="entry name" value="ARM-type_fold"/>
</dbReference>
<evidence type="ECO:0000313" key="1">
    <source>
        <dbReference type="EMBL" id="TNJ40405.1"/>
    </source>
</evidence>
<dbReference type="EMBL" id="VDCH01000001">
    <property type="protein sequence ID" value="TNJ40405.1"/>
    <property type="molecule type" value="Genomic_DNA"/>
</dbReference>
<accession>A0A5C4SAY2</accession>
<evidence type="ECO:0000313" key="2">
    <source>
        <dbReference type="Proteomes" id="UP000308271"/>
    </source>
</evidence>
<dbReference type="OrthoDB" id="9775346at2"/>
<keyword evidence="2" id="KW-1185">Reference proteome</keyword>
<sequence>MIATIRTRLESLADEATAEILRGFFKTGPGEYGEGDRFRGVRVPVLRKLCREFRHTGIETISGLLDSPWHEDRMLALLLLIERYRASDEAGREVLYDFYCSRTNRINNWDLVDVTCPHIVGRHLHSRDRSLLYRFAESPNLWERRIAIVSTFHFIRSNDFADTIALAERLLGDPESLLHKATGWMLREVGKRDQPLLEAFLDRYATVMPRTMLRYAIERLPEEQRLAWLKRG</sequence>
<comment type="caution">
    <text evidence="1">The sequence shown here is derived from an EMBL/GenBank/DDBJ whole genome shotgun (WGS) entry which is preliminary data.</text>
</comment>
<dbReference type="Pfam" id="PF08713">
    <property type="entry name" value="DNA_alkylation"/>
    <property type="match status" value="1"/>
</dbReference>
<organism evidence="1 2">
    <name type="scientific">Chlorobaculum thiosulfatiphilum</name>
    <name type="common">Chlorobium limicola f.sp. thiosulfatophilum</name>
    <dbReference type="NCBI Taxonomy" id="115852"/>
    <lineage>
        <taxon>Bacteria</taxon>
        <taxon>Pseudomonadati</taxon>
        <taxon>Chlorobiota</taxon>
        <taxon>Chlorobiia</taxon>
        <taxon>Chlorobiales</taxon>
        <taxon>Chlorobiaceae</taxon>
        <taxon>Chlorobaculum</taxon>
    </lineage>
</organism>
<dbReference type="RefSeq" id="WP_139455875.1">
    <property type="nucleotide sequence ID" value="NZ_VDCH01000001.1"/>
</dbReference>
<dbReference type="Proteomes" id="UP000308271">
    <property type="component" value="Unassembled WGS sequence"/>
</dbReference>
<dbReference type="Gene3D" id="1.25.10.90">
    <property type="match status" value="1"/>
</dbReference>
<dbReference type="SUPFAM" id="SSF48371">
    <property type="entry name" value="ARM repeat"/>
    <property type="match status" value="1"/>
</dbReference>
<dbReference type="CDD" id="cd06561">
    <property type="entry name" value="AlkD_like"/>
    <property type="match status" value="1"/>
</dbReference>
<dbReference type="PANTHER" id="PTHR34070:SF1">
    <property type="entry name" value="DNA ALKYLATION REPAIR PROTEIN"/>
    <property type="match status" value="1"/>
</dbReference>
<protein>
    <submittedName>
        <fullName evidence="1">DNA alkylation repair protein</fullName>
    </submittedName>
</protein>
<proteinExistence type="predicted"/>
<dbReference type="InterPro" id="IPR014825">
    <property type="entry name" value="DNA_alkylation"/>
</dbReference>
<name>A0A5C4SAY2_CHLTI</name>
<dbReference type="AlphaFoldDB" id="A0A5C4SAY2"/>
<reference evidence="1 2" key="1">
    <citation type="submission" date="2019-05" db="EMBL/GenBank/DDBJ databases">
        <title>Draft Whole-Genome sequence of the green sulfur bacterium Chlorobaculum thiosulfatiphilum DSM 249.</title>
        <authorList>
            <person name="Meyer T.E."/>
            <person name="Kyndt J.A."/>
        </authorList>
    </citation>
    <scope>NUCLEOTIDE SEQUENCE [LARGE SCALE GENOMIC DNA]</scope>
    <source>
        <strain evidence="1 2">DSM 249</strain>
    </source>
</reference>